<dbReference type="PROSITE" id="PS01244">
    <property type="entry name" value="ACONITASE_2"/>
    <property type="match status" value="1"/>
</dbReference>
<comment type="similarity">
    <text evidence="3 10">Belongs to the aconitase/IPM isomerase family.</text>
</comment>
<protein>
    <recommendedName>
        <fullName evidence="10">Aconitate hydratase</fullName>
        <shortName evidence="10">Aconitase</shortName>
        <ecNumber evidence="10">4.2.1.3</ecNumber>
    </recommendedName>
</protein>
<dbReference type="Pfam" id="PF00694">
    <property type="entry name" value="Aconitase_C"/>
    <property type="match status" value="1"/>
</dbReference>
<dbReference type="InterPro" id="IPR000573">
    <property type="entry name" value="AconitaseA/IPMdHydase_ssu_swvl"/>
</dbReference>
<dbReference type="Pfam" id="PF00330">
    <property type="entry name" value="Aconitase"/>
    <property type="match status" value="1"/>
</dbReference>
<dbReference type="Gene3D" id="6.10.190.10">
    <property type="match status" value="1"/>
</dbReference>
<evidence type="ECO:0000256" key="5">
    <source>
        <dbReference type="ARBA" id="ARBA00022723"/>
    </source>
</evidence>
<dbReference type="EC" id="4.2.1.3" evidence="10"/>
<keyword evidence="14" id="KW-1185">Reference proteome</keyword>
<evidence type="ECO:0000256" key="1">
    <source>
        <dbReference type="ARBA" id="ARBA00001966"/>
    </source>
</evidence>
<gene>
    <name evidence="13" type="primary">acnA</name>
    <name evidence="13" type="ORF">MMH89_04260</name>
</gene>
<reference evidence="13 14" key="1">
    <citation type="journal article" date="2022" name="Nat. Microbiol.">
        <title>The microbiome of a bacterivorous marine choanoflagellate contains a resource-demanding obligate bacterial associate.</title>
        <authorList>
            <person name="Needham D.M."/>
            <person name="Poirier C."/>
            <person name="Bachy C."/>
            <person name="George E.E."/>
            <person name="Wilken S."/>
            <person name="Yung C.C.M."/>
            <person name="Limardo A.J."/>
            <person name="Morando M."/>
            <person name="Sudek L."/>
            <person name="Malmstrom R.R."/>
            <person name="Keeling P.J."/>
            <person name="Santoro A.E."/>
            <person name="Worden A.Z."/>
        </authorList>
    </citation>
    <scope>NUCLEOTIDE SEQUENCE [LARGE SCALE GENOMIC DNA]</scope>
    <source>
        <strain evidence="13 14">Comchoano-1</strain>
    </source>
</reference>
<dbReference type="NCBIfam" id="TIGR01341">
    <property type="entry name" value="aconitase_1"/>
    <property type="match status" value="1"/>
</dbReference>
<dbReference type="InterPro" id="IPR006249">
    <property type="entry name" value="Aconitase/IRP2"/>
</dbReference>
<evidence type="ECO:0000313" key="13">
    <source>
        <dbReference type="EMBL" id="UTC24431.1"/>
    </source>
</evidence>
<keyword evidence="7 10" id="KW-0411">Iron-sulfur</keyword>
<dbReference type="RefSeq" id="WP_258568214.1">
    <property type="nucleotide sequence ID" value="NZ_CP092900.1"/>
</dbReference>
<dbReference type="InterPro" id="IPR001030">
    <property type="entry name" value="Acoase/IPM_deHydtase_lsu_aba"/>
</dbReference>
<keyword evidence="5" id="KW-0479">Metal-binding</keyword>
<dbReference type="PRINTS" id="PR00415">
    <property type="entry name" value="ACONITASE"/>
</dbReference>
<keyword evidence="8 10" id="KW-0456">Lyase</keyword>
<dbReference type="SUPFAM" id="SSF52016">
    <property type="entry name" value="LeuD/IlvD-like"/>
    <property type="match status" value="1"/>
</dbReference>
<dbReference type="CDD" id="cd01586">
    <property type="entry name" value="AcnA_IRP"/>
    <property type="match status" value="1"/>
</dbReference>
<organism evidence="13 14">
    <name type="scientific">Candidatus Comchoanobacter bicostacola</name>
    <dbReference type="NCBI Taxonomy" id="2919598"/>
    <lineage>
        <taxon>Bacteria</taxon>
        <taxon>Pseudomonadati</taxon>
        <taxon>Pseudomonadota</taxon>
        <taxon>Gammaproteobacteria</taxon>
        <taxon>Candidatus Comchoanobacterales</taxon>
        <taxon>Candidatus Comchoanobacteraceae</taxon>
        <taxon>Candidatus Comchoanobacter</taxon>
    </lineage>
</organism>
<dbReference type="PROSITE" id="PS00450">
    <property type="entry name" value="ACONITASE_1"/>
    <property type="match status" value="1"/>
</dbReference>
<comment type="pathway">
    <text evidence="2">Carbohydrate metabolism; tricarboxylic acid cycle; isocitrate from oxaloacetate: step 2/2.</text>
</comment>
<feature type="domain" description="Aconitase A/isopropylmalate dehydratase small subunit swivel" evidence="12">
    <location>
        <begin position="658"/>
        <end position="779"/>
    </location>
</feature>
<dbReference type="InterPro" id="IPR018136">
    <property type="entry name" value="Aconitase_4Fe-4S_BS"/>
</dbReference>
<evidence type="ECO:0000259" key="12">
    <source>
        <dbReference type="Pfam" id="PF00694"/>
    </source>
</evidence>
<dbReference type="PANTHER" id="PTHR11670">
    <property type="entry name" value="ACONITASE/IRON-RESPONSIVE ELEMENT FAMILY MEMBER"/>
    <property type="match status" value="1"/>
</dbReference>
<evidence type="ECO:0000256" key="6">
    <source>
        <dbReference type="ARBA" id="ARBA00023004"/>
    </source>
</evidence>
<dbReference type="NCBIfam" id="NF006757">
    <property type="entry name" value="PRK09277.1"/>
    <property type="match status" value="1"/>
</dbReference>
<comment type="cofactor">
    <cofactor evidence="1">
        <name>[4Fe-4S] cluster</name>
        <dbReference type="ChEBI" id="CHEBI:49883"/>
    </cofactor>
</comment>
<evidence type="ECO:0000256" key="3">
    <source>
        <dbReference type="ARBA" id="ARBA00007185"/>
    </source>
</evidence>
<evidence type="ECO:0000259" key="11">
    <source>
        <dbReference type="Pfam" id="PF00330"/>
    </source>
</evidence>
<dbReference type="SUPFAM" id="SSF53732">
    <property type="entry name" value="Aconitase iron-sulfur domain"/>
    <property type="match status" value="1"/>
</dbReference>
<evidence type="ECO:0000256" key="4">
    <source>
        <dbReference type="ARBA" id="ARBA00022485"/>
    </source>
</evidence>
<dbReference type="NCBIfam" id="NF009520">
    <property type="entry name" value="PRK12881.1"/>
    <property type="match status" value="1"/>
</dbReference>
<dbReference type="InterPro" id="IPR015931">
    <property type="entry name" value="Acnase/IPM_dHydase_lsu_aba_1/3"/>
</dbReference>
<dbReference type="EMBL" id="CP092900">
    <property type="protein sequence ID" value="UTC24431.1"/>
    <property type="molecule type" value="Genomic_DNA"/>
</dbReference>
<evidence type="ECO:0000256" key="10">
    <source>
        <dbReference type="RuleBase" id="RU361275"/>
    </source>
</evidence>
<accession>A0ABY5DKT6</accession>
<feature type="domain" description="Aconitase/3-isopropylmalate dehydratase large subunit alpha/beta/alpha" evidence="11">
    <location>
        <begin position="60"/>
        <end position="526"/>
    </location>
</feature>
<name>A0ABY5DKT6_9GAMM</name>
<evidence type="ECO:0000256" key="7">
    <source>
        <dbReference type="ARBA" id="ARBA00023014"/>
    </source>
</evidence>
<dbReference type="Gene3D" id="3.30.499.10">
    <property type="entry name" value="Aconitase, domain 3"/>
    <property type="match status" value="2"/>
</dbReference>
<sequence length="848" mass="92545">MVQGRISVDDNTYHVIDISQIAYWSRLPYSLKILLENACRNQLSEQDAIVDAFKQWVQGEGSPMVNYYPGRVLMQDLTGVPALVDLAAMRDACKAMGHDPSSVNPLCRVDLVADHSVTVNHYGQPDALEKNTSEEVVNNEQRYSFLKWAQSAFDGVRIVPPGKGICHQVNLEYLATVVENNKGWLYPDTLVGLDSHTTMINGISVLGWGVGGIEAEAAMLGQPIRMVIPEVLGIELKGALRDGVTATDMVLSMTQFLRGMNVVGKFVEFYGEGLEQLDLAERATIANMAPEYGATSAFFPCDQKTLDYLNLTGRDPKHIGLVEVYLKEMQLFYDNNHAVEYSQTAVFDLSEIYPCIAGPKRPEQLVLLPNVPDTLVLNNGASREQLSDGSVVIAAITSCTNTSNPSVLIGAGLMAKKANELGLSLPKWVKPSLAPGSTVVMQYLNKLGLVSELEQLGFYLVGYGCTTCIGNSGPLDEWVAQKVKDQGLNVCSVLSGNRNFEGRVHPQTQFNYLASPLLVVAYAIAGTMALDLSKDPVGYHKGQPIYLHDIWPAQVDIDQALMAVSQSMFKKEYATIEQGGSAWDRVVAPEGLLYDWDQSSTYIKKPPFLTDIGANPSSRSDVSGAHILALFGDNVTTDHISPAGHIAHDSPAAEHLLAQGVEKSDFNSYGSRRGNSAIMVRATFANPRVNNLMLKDQLGGYTRHMPSGEVMSIYDASTRYQKDNCDLVLIAGSRYGTGSSRDWAAKGTMMLGVKVVIAQSFERIHRSNLLGMGVLPCQFVGAAPELTGSEKISIKGIADMSQPQSELIATIDGSNIEFKIRACLETDSELLYYQQGGILPYVLRRMTV</sequence>
<dbReference type="Gene3D" id="3.20.19.10">
    <property type="entry name" value="Aconitase, domain 4"/>
    <property type="match status" value="1"/>
</dbReference>
<comment type="function">
    <text evidence="10">Catalyzes the isomerization of citrate to isocitrate via cis-aconitate.</text>
</comment>
<evidence type="ECO:0000256" key="9">
    <source>
        <dbReference type="ARBA" id="ARBA00023501"/>
    </source>
</evidence>
<keyword evidence="4 10" id="KW-0004">4Fe-4S</keyword>
<dbReference type="GO" id="GO:0003994">
    <property type="term" value="F:aconitate hydratase activity"/>
    <property type="evidence" value="ECO:0007669"/>
    <property type="project" value="UniProtKB-EC"/>
</dbReference>
<evidence type="ECO:0000256" key="8">
    <source>
        <dbReference type="ARBA" id="ARBA00023239"/>
    </source>
</evidence>
<dbReference type="InterPro" id="IPR036008">
    <property type="entry name" value="Aconitase_4Fe-4S_dom"/>
</dbReference>
<comment type="catalytic activity">
    <reaction evidence="9 10">
        <text>citrate = D-threo-isocitrate</text>
        <dbReference type="Rhea" id="RHEA:10336"/>
        <dbReference type="ChEBI" id="CHEBI:15562"/>
        <dbReference type="ChEBI" id="CHEBI:16947"/>
        <dbReference type="EC" id="4.2.1.3"/>
    </reaction>
</comment>
<dbReference type="Proteomes" id="UP001055955">
    <property type="component" value="Chromosome"/>
</dbReference>
<evidence type="ECO:0000256" key="2">
    <source>
        <dbReference type="ARBA" id="ARBA00004717"/>
    </source>
</evidence>
<keyword evidence="6 10" id="KW-0408">Iron</keyword>
<proteinExistence type="inferred from homology"/>
<evidence type="ECO:0000313" key="14">
    <source>
        <dbReference type="Proteomes" id="UP001055955"/>
    </source>
</evidence>
<dbReference type="InterPro" id="IPR015928">
    <property type="entry name" value="Aconitase/3IPM_dehydase_swvl"/>
</dbReference>